<gene>
    <name evidence="1" type="ORF">GGQ72_004370</name>
</gene>
<comment type="caution">
    <text evidence="1">The sequence shown here is derived from an EMBL/GenBank/DDBJ whole genome shotgun (WGS) entry which is preliminary data.</text>
</comment>
<reference evidence="1 2" key="1">
    <citation type="submission" date="2020-08" db="EMBL/GenBank/DDBJ databases">
        <title>Genomic Encyclopedia of Type Strains, Phase IV (KMG-IV): sequencing the most valuable type-strain genomes for metagenomic binning, comparative biology and taxonomic classification.</title>
        <authorList>
            <person name="Goeker M."/>
        </authorList>
    </citation>
    <scope>NUCLEOTIDE SEQUENCE [LARGE SCALE GENOMIC DNA]</scope>
    <source>
        <strain evidence="1 2">DSM 29514</strain>
    </source>
</reference>
<accession>A0A7W6LK43</accession>
<evidence type="ECO:0000313" key="1">
    <source>
        <dbReference type="EMBL" id="MBB4145804.1"/>
    </source>
</evidence>
<dbReference type="AlphaFoldDB" id="A0A7W6LK43"/>
<keyword evidence="2" id="KW-1185">Reference proteome</keyword>
<dbReference type="EMBL" id="JACIEC010000012">
    <property type="protein sequence ID" value="MBB4145804.1"/>
    <property type="molecule type" value="Genomic_DNA"/>
</dbReference>
<evidence type="ECO:0000313" key="2">
    <source>
        <dbReference type="Proteomes" id="UP000519897"/>
    </source>
</evidence>
<protein>
    <submittedName>
        <fullName evidence="1">Uncharacterized protein</fullName>
    </submittedName>
</protein>
<name>A0A7W6LK43_9HYPH</name>
<organism evidence="1 2">
    <name type="scientific">Rhizobium rhizoryzae</name>
    <dbReference type="NCBI Taxonomy" id="451876"/>
    <lineage>
        <taxon>Bacteria</taxon>
        <taxon>Pseudomonadati</taxon>
        <taxon>Pseudomonadota</taxon>
        <taxon>Alphaproteobacteria</taxon>
        <taxon>Hyphomicrobiales</taxon>
        <taxon>Rhizobiaceae</taxon>
        <taxon>Rhizobium/Agrobacterium group</taxon>
        <taxon>Rhizobium</taxon>
    </lineage>
</organism>
<sequence length="89" mass="10204">MPTLQKIGGITVDIEDPCQVLNALRLVRTKIGAGENVEEFSIQSPSTRETVRFTPAKPALLEQDIQRYERLCAETRGQRTCGRRWQFHF</sequence>
<dbReference type="RefSeq" id="WP_165130368.1">
    <property type="nucleotide sequence ID" value="NZ_CP049247.1"/>
</dbReference>
<proteinExistence type="predicted"/>
<dbReference type="Proteomes" id="UP000519897">
    <property type="component" value="Unassembled WGS sequence"/>
</dbReference>